<evidence type="ECO:0000313" key="2">
    <source>
        <dbReference type="Proteomes" id="UP000228535"/>
    </source>
</evidence>
<reference evidence="1 2" key="1">
    <citation type="submission" date="2017-11" db="EMBL/GenBank/DDBJ databases">
        <title>Genomic Encyclopedia of Archaeal and Bacterial Type Strains, Phase II (KMG-II): From Individual Species to Whole Genera.</title>
        <authorList>
            <person name="Goeker M."/>
        </authorList>
    </citation>
    <scope>NUCLEOTIDE SEQUENCE [LARGE SCALE GENOMIC DNA]</scope>
    <source>
        <strain evidence="1 2">DSM 11115</strain>
    </source>
</reference>
<organism evidence="1 2">
    <name type="scientific">Hymenobacter chitinivorans DSM 11115</name>
    <dbReference type="NCBI Taxonomy" id="1121954"/>
    <lineage>
        <taxon>Bacteria</taxon>
        <taxon>Pseudomonadati</taxon>
        <taxon>Bacteroidota</taxon>
        <taxon>Cytophagia</taxon>
        <taxon>Cytophagales</taxon>
        <taxon>Hymenobacteraceae</taxon>
        <taxon>Hymenobacter</taxon>
    </lineage>
</organism>
<keyword evidence="2" id="KW-1185">Reference proteome</keyword>
<evidence type="ECO:0008006" key="3">
    <source>
        <dbReference type="Google" id="ProtNLM"/>
    </source>
</evidence>
<dbReference type="InterPro" id="IPR029044">
    <property type="entry name" value="Nucleotide-diphossugar_trans"/>
</dbReference>
<dbReference type="AlphaFoldDB" id="A0A2M9BME7"/>
<dbReference type="EMBL" id="PGFA01000001">
    <property type="protein sequence ID" value="PJJ59105.1"/>
    <property type="molecule type" value="Genomic_DNA"/>
</dbReference>
<dbReference type="Proteomes" id="UP000228535">
    <property type="component" value="Unassembled WGS sequence"/>
</dbReference>
<dbReference type="OrthoDB" id="9815923at2"/>
<dbReference type="SUPFAM" id="SSF53448">
    <property type="entry name" value="Nucleotide-diphospho-sugar transferases"/>
    <property type="match status" value="1"/>
</dbReference>
<evidence type="ECO:0000313" key="1">
    <source>
        <dbReference type="EMBL" id="PJJ59105.1"/>
    </source>
</evidence>
<name>A0A2M9BME7_9BACT</name>
<gene>
    <name evidence="1" type="ORF">CLV45_0518</name>
</gene>
<accession>A0A2M9BME7</accession>
<sequence>MKIAGFTIVRNAVLNDYPVVEAIESILPVVDEMVVSIGDGDDGTEELIRSIDSPKLRIVHSVWDPALRQGGQVLAVETNKAFQQISPDADWAFYIQADEVVPEQYHAAIRAAAERHLADKRVEGLLFKYLHFYGTFDYVGDSRRWYGHEVRIIRNDKAITSYKDAQGFRRNGEKLRVQPADGFVYHYGWVKNPEQMLRKMKHINQFWHGDKPAEEQPLATADVFNFDDFDSLEKFTGQHPRVMQRRIARLNWHVDIDVTQKRFSLKNKLLYWIEKTTGKRLFEFKNYQLL</sequence>
<comment type="caution">
    <text evidence="1">The sequence shown here is derived from an EMBL/GenBank/DDBJ whole genome shotgun (WGS) entry which is preliminary data.</text>
</comment>
<protein>
    <recommendedName>
        <fullName evidence="3">Glycosyl transferase family 2</fullName>
    </recommendedName>
</protein>
<proteinExistence type="predicted"/>
<dbReference type="RefSeq" id="WP_100334838.1">
    <property type="nucleotide sequence ID" value="NZ_PGFA01000001.1"/>
</dbReference>